<dbReference type="Pfam" id="PF05494">
    <property type="entry name" value="MlaC"/>
    <property type="match status" value="1"/>
</dbReference>
<keyword evidence="3" id="KW-1185">Reference proteome</keyword>
<dbReference type="STRING" id="1303921.BSEPE_0779"/>
<dbReference type="AlphaFoldDB" id="A0A0P0URC2"/>
<evidence type="ECO:0000256" key="1">
    <source>
        <dbReference type="SAM" id="SignalP"/>
    </source>
</evidence>
<proteinExistence type="predicted"/>
<keyword evidence="1" id="KW-0732">Signal</keyword>
<dbReference type="InterPro" id="IPR008869">
    <property type="entry name" value="MlaC/ttg2D"/>
</dbReference>
<feature type="chain" id="PRO_5006056039" evidence="1">
    <location>
        <begin position="22"/>
        <end position="196"/>
    </location>
</feature>
<dbReference type="Proteomes" id="UP000067399">
    <property type="component" value="Chromosome"/>
</dbReference>
<dbReference type="EMBL" id="AP013042">
    <property type="protein sequence ID" value="BAS67772.1"/>
    <property type="molecule type" value="Genomic_DNA"/>
</dbReference>
<name>A0A0P0URC2_9GAMM</name>
<gene>
    <name evidence="2" type="ORF">BSEPE_0779</name>
</gene>
<feature type="signal peptide" evidence="1">
    <location>
        <begin position="1"/>
        <end position="21"/>
    </location>
</feature>
<sequence length="196" mass="22397">MKKLNNVLLVFVLLVSSVVYSAEVQRVTTIENPVKVIQSTIVKLNQLTTATIYSPQMMGFLVEQEITPLFDFEHIATEVLSISRINLGEEETEFFANRIKKNVINTLISKLARSHTGSFYFVSARPTIQNNIIVRLSAKGYSRFALNLDLFFHQSKSGKWQIFDVALGHDSLVNYYQRVVRSKVRRYGVYGMLGRI</sequence>
<dbReference type="OrthoDB" id="9787053at2"/>
<dbReference type="InterPro" id="IPR042245">
    <property type="entry name" value="Tgt2/MlaC_sf"/>
</dbReference>
<reference evidence="2 3" key="2">
    <citation type="journal article" date="2016" name="ISME J.">
        <title>Heterogeneous composition of key metabolic gene clusters in a vent mussel symbiont population.</title>
        <authorList>
            <person name="Ikuta T."/>
            <person name="Takaki Y."/>
            <person name="Nagai Y."/>
            <person name="Shimamura S."/>
            <person name="Tsuda M."/>
            <person name="Kawagucci S."/>
            <person name="Aoki Y."/>
            <person name="Inoue K."/>
            <person name="Teruya M."/>
            <person name="Satou K."/>
            <person name="Teruya K."/>
            <person name="Shimoji M."/>
            <person name="Tamotsu H."/>
            <person name="Hirano T."/>
            <person name="Maruyama T."/>
            <person name="Yoshida T."/>
        </authorList>
    </citation>
    <scope>NUCLEOTIDE SEQUENCE [LARGE SCALE GENOMIC DNA]</scope>
    <source>
        <strain evidence="2 3">Myojin Knoll</strain>
    </source>
</reference>
<evidence type="ECO:0000313" key="2">
    <source>
        <dbReference type="EMBL" id="BAS67772.1"/>
    </source>
</evidence>
<organism evidence="2 3">
    <name type="scientific">endosymbiont of Bathymodiolus septemdierum str. Myojin knoll</name>
    <dbReference type="NCBI Taxonomy" id="1303921"/>
    <lineage>
        <taxon>Bacteria</taxon>
        <taxon>Pseudomonadati</taxon>
        <taxon>Pseudomonadota</taxon>
        <taxon>Gammaproteobacteria</taxon>
        <taxon>sulfur-oxidizing symbionts</taxon>
    </lineage>
</organism>
<evidence type="ECO:0000313" key="3">
    <source>
        <dbReference type="Proteomes" id="UP000067399"/>
    </source>
</evidence>
<dbReference type="Gene3D" id="3.10.450.710">
    <property type="entry name" value="Tgt2/MlaC"/>
    <property type="match status" value="1"/>
</dbReference>
<reference evidence="2 3" key="1">
    <citation type="journal article" date="2000" name="Mar. Ecol. Prog. Ser.">
        <title>Phylogenetic characterization of endosymbionts in three hydrothermal vent mussels: influence on host distributions.</title>
        <authorList>
            <person name="Fujiwara Y."/>
            <person name="Takai K."/>
            <person name="Uematsu K."/>
            <person name="Tsuchida S."/>
            <person name="Hunt J.C."/>
            <person name="Hashimoto J."/>
        </authorList>
    </citation>
    <scope>NUCLEOTIDE SEQUENCE [LARGE SCALE GENOMIC DNA]</scope>
    <source>
        <strain evidence="2 3">Myojin Knoll</strain>
    </source>
</reference>
<protein>
    <submittedName>
        <fullName evidence="2">Putative toluene tolerance protein</fullName>
    </submittedName>
</protein>
<dbReference type="KEGG" id="ebh:BSEPE_0779"/>
<accession>A0A0P0URC2</accession>
<dbReference type="RefSeq" id="WP_066044353.1">
    <property type="nucleotide sequence ID" value="NZ_AP013042.1"/>
</dbReference>